<evidence type="ECO:0000256" key="2">
    <source>
        <dbReference type="SAM" id="MobiDB-lite"/>
    </source>
</evidence>
<reference evidence="3" key="1">
    <citation type="submission" date="2025-08" db="UniProtKB">
        <authorList>
            <consortium name="Ensembl"/>
        </authorList>
    </citation>
    <scope>IDENTIFICATION</scope>
</reference>
<keyword evidence="1" id="KW-0175">Coiled coil</keyword>
<keyword evidence="4" id="KW-1185">Reference proteome</keyword>
<sequence>MQKYRRIHKIGKNKDLTNQVETIGLKLQKVTAETDHYKKLLMVKSAELDVCQNELKKMKYENGISESRLMKELKEKEESLLICQQVCKHLQEEVAEKERKEEDLKRRTSRTESELEALKALLRQTEEEVVMLKQERELMLISHQNRTEQLQETLRQKMRNEDNWREKMEIDLAKGEARHKEAILKVKEEARVELDIERQKQQEIITKYQRDHEELQKKIPGLISSATNSLRKETEILEKKLQDAQIKLAEKDEDKEKEIQSLKRLITELEFQLTMEKNNNESFLDNMRKEIKHKSDELEKLTQERTQLIHNLSQVQEENTLLQETVRRECEERYELTAALTQAREQVLELKKLSGNFPLSPCSLTQGSLTSSAALLADYGQKSRTSPGAGKEINLSRQFGISRAAKAPTSSKRNSSGSVGLPALAPPHPPRGRAASLNEPRSRIAAVIRRQLSQL</sequence>
<feature type="region of interest" description="Disordered" evidence="2">
    <location>
        <begin position="404"/>
        <end position="442"/>
    </location>
</feature>
<dbReference type="InterPro" id="IPR038799">
    <property type="entry name" value="LEKR1"/>
</dbReference>
<dbReference type="PANTHER" id="PTHR34251:SF1">
    <property type="entry name" value="LEUCINE, GLUTAMATE AND LYSINE RICH 1"/>
    <property type="match status" value="1"/>
</dbReference>
<evidence type="ECO:0000313" key="3">
    <source>
        <dbReference type="Ensembl" id="ENSANIP00000020462.1"/>
    </source>
</evidence>
<dbReference type="AlphaFoldDB" id="A0A8B9RYN7"/>
<proteinExistence type="predicted"/>
<feature type="coiled-coil region" evidence="1">
    <location>
        <begin position="87"/>
        <end position="167"/>
    </location>
</feature>
<dbReference type="Ensembl" id="ENSANIT00000021143.1">
    <property type="protein sequence ID" value="ENSANIP00000020462.1"/>
    <property type="gene ID" value="ENSANIG00000013902.1"/>
</dbReference>
<dbReference type="Proteomes" id="UP000694541">
    <property type="component" value="Unplaced"/>
</dbReference>
<feature type="coiled-coil region" evidence="1">
    <location>
        <begin position="198"/>
        <end position="332"/>
    </location>
</feature>
<evidence type="ECO:0000256" key="1">
    <source>
        <dbReference type="SAM" id="Coils"/>
    </source>
</evidence>
<dbReference type="PANTHER" id="PTHR34251">
    <property type="entry name" value="LEUCINE-, GLUTAMATE- AND LYSINE-RICH PROTEIN 1"/>
    <property type="match status" value="1"/>
</dbReference>
<evidence type="ECO:0000313" key="4">
    <source>
        <dbReference type="Proteomes" id="UP000694541"/>
    </source>
</evidence>
<protein>
    <submittedName>
        <fullName evidence="3">Leucine, glutamate and lysine rich 1</fullName>
    </submittedName>
</protein>
<accession>A0A8B9RYN7</accession>
<feature type="compositionally biased region" description="Polar residues" evidence="2">
    <location>
        <begin position="408"/>
        <end position="418"/>
    </location>
</feature>
<name>A0A8B9RYN7_9AVES</name>
<organism evidence="3 4">
    <name type="scientific">Accipiter nisus</name>
    <name type="common">Eurasian sparrowhawk</name>
    <dbReference type="NCBI Taxonomy" id="211598"/>
    <lineage>
        <taxon>Eukaryota</taxon>
        <taxon>Metazoa</taxon>
        <taxon>Chordata</taxon>
        <taxon>Craniata</taxon>
        <taxon>Vertebrata</taxon>
        <taxon>Euteleostomi</taxon>
        <taxon>Archelosauria</taxon>
        <taxon>Archosauria</taxon>
        <taxon>Dinosauria</taxon>
        <taxon>Saurischia</taxon>
        <taxon>Theropoda</taxon>
        <taxon>Coelurosauria</taxon>
        <taxon>Aves</taxon>
        <taxon>Neognathae</taxon>
        <taxon>Neoaves</taxon>
        <taxon>Telluraves</taxon>
        <taxon>Accipitrimorphae</taxon>
        <taxon>Accipitriformes</taxon>
        <taxon>Accipitridae</taxon>
        <taxon>Accipitrinae</taxon>
        <taxon>Accipiter</taxon>
    </lineage>
</organism>
<reference evidence="3" key="2">
    <citation type="submission" date="2025-09" db="UniProtKB">
        <authorList>
            <consortium name="Ensembl"/>
        </authorList>
    </citation>
    <scope>IDENTIFICATION</scope>
</reference>